<dbReference type="SUPFAM" id="SSF82051">
    <property type="entry name" value="Obg GTP-binding protein N-terminal domain"/>
    <property type="match status" value="1"/>
</dbReference>
<dbReference type="SUPFAM" id="SSF52540">
    <property type="entry name" value="P-loop containing nucleoside triphosphate hydrolases"/>
    <property type="match status" value="2"/>
</dbReference>
<dbReference type="Pfam" id="PF01018">
    <property type="entry name" value="GTP1_OBG"/>
    <property type="match status" value="1"/>
</dbReference>
<keyword evidence="1" id="KW-0547">Nucleotide-binding</keyword>
<evidence type="ECO:0008006" key="8">
    <source>
        <dbReference type="Google" id="ProtNLM"/>
    </source>
</evidence>
<dbReference type="Gene3D" id="2.70.210.12">
    <property type="entry name" value="GTP1/OBG domain"/>
    <property type="match status" value="1"/>
</dbReference>
<feature type="region of interest" description="Disordered" evidence="3">
    <location>
        <begin position="96"/>
        <end position="115"/>
    </location>
</feature>
<accession>A0A5J4NHZ3</accession>
<keyword evidence="2" id="KW-0342">GTP-binding</keyword>
<evidence type="ECO:0000313" key="7">
    <source>
        <dbReference type="Proteomes" id="UP000324629"/>
    </source>
</evidence>
<dbReference type="GO" id="GO:0042254">
    <property type="term" value="P:ribosome biogenesis"/>
    <property type="evidence" value="ECO:0007669"/>
    <property type="project" value="UniProtKB-UniRule"/>
</dbReference>
<dbReference type="InterPro" id="IPR031167">
    <property type="entry name" value="G_OBG"/>
</dbReference>
<reference evidence="6 7" key="1">
    <citation type="journal article" date="2019" name="Gigascience">
        <title>Whole-genome sequence of the oriental lung fluke Paragonimus westermani.</title>
        <authorList>
            <person name="Oey H."/>
            <person name="Zakrzewski M."/>
            <person name="Narain K."/>
            <person name="Devi K.R."/>
            <person name="Agatsuma T."/>
            <person name="Nawaratna S."/>
            <person name="Gobert G.N."/>
            <person name="Jones M.K."/>
            <person name="Ragan M.A."/>
            <person name="McManus D.P."/>
            <person name="Krause L."/>
        </authorList>
    </citation>
    <scope>NUCLEOTIDE SEQUENCE [LARGE SCALE GENOMIC DNA]</scope>
    <source>
        <strain evidence="6 7">IND2009</strain>
    </source>
</reference>
<proteinExistence type="predicted"/>
<dbReference type="PANTHER" id="PTHR11702:SF43">
    <property type="entry name" value="GTP-BINDING PROTEIN 10"/>
    <property type="match status" value="1"/>
</dbReference>
<protein>
    <recommendedName>
        <fullName evidence="8">GTP-binding protein 10</fullName>
    </recommendedName>
</protein>
<organism evidence="6 7">
    <name type="scientific">Paragonimus westermani</name>
    <dbReference type="NCBI Taxonomy" id="34504"/>
    <lineage>
        <taxon>Eukaryota</taxon>
        <taxon>Metazoa</taxon>
        <taxon>Spiralia</taxon>
        <taxon>Lophotrochozoa</taxon>
        <taxon>Platyhelminthes</taxon>
        <taxon>Trematoda</taxon>
        <taxon>Digenea</taxon>
        <taxon>Plagiorchiida</taxon>
        <taxon>Troglotremata</taxon>
        <taxon>Troglotrematidae</taxon>
        <taxon>Paragonimus</taxon>
    </lineage>
</organism>
<dbReference type="InterPro" id="IPR006169">
    <property type="entry name" value="GTP1_OBG_dom"/>
</dbReference>
<evidence type="ECO:0000259" key="4">
    <source>
        <dbReference type="PROSITE" id="PS51710"/>
    </source>
</evidence>
<dbReference type="GO" id="GO:0003924">
    <property type="term" value="F:GTPase activity"/>
    <property type="evidence" value="ECO:0007669"/>
    <property type="project" value="InterPro"/>
</dbReference>
<dbReference type="Gene3D" id="3.40.50.300">
    <property type="entry name" value="P-loop containing nucleotide triphosphate hydrolases"/>
    <property type="match status" value="2"/>
</dbReference>
<feature type="compositionally biased region" description="Polar residues" evidence="3">
    <location>
        <begin position="96"/>
        <end position="112"/>
    </location>
</feature>
<evidence type="ECO:0000256" key="2">
    <source>
        <dbReference type="ARBA" id="ARBA00023134"/>
    </source>
</evidence>
<gene>
    <name evidence="6" type="ORF">DEA37_0002829</name>
</gene>
<evidence type="ECO:0000256" key="3">
    <source>
        <dbReference type="SAM" id="MobiDB-lite"/>
    </source>
</evidence>
<sequence length="499" mass="54737">MTGISRSFIDRLRIFVKAGSGAAGNPVIRGKGGNGGCVYLEVKEDASLEKLLQGNPTKRFKATHGMEASKRRGQLLGQDGRDVIIPVPPGISVLLDTQNPKRSANAPRSSTVPIKLGDLDRPGQRLLIAQGGMGGVAQTGYLGSPGQAHSIVLDLKLMADYSLLGFPNAGKSSLLRAVSKANVKVASYPFTTVRPQLGHCRYADGRLISLADLPGGFLHCHYYVPSYRLTVANAHARELIDVHLLALQLGSSVYRDFFMGCTILMIILCHQRAESQSAYFHFVNERGVLFIPALASHGLDDIYATYSEAGHVLPNQATADSSDCDTPSLPALRHTNFLKHVERSSCLLLVLDASGFQRNQYSPWRSPLACAYILMQMLERWSGGFLLEKPFMCVLNKIDLSGSEETEEALKWLEEIQSTSAQGHSGLPRELLPSYIPQFLNIHPISATEGTNISELKDSLRQSLDAIELRKQANLIQQRSEQLFAKDDVLLFDRSTNYC</sequence>
<dbReference type="InterPro" id="IPR027417">
    <property type="entry name" value="P-loop_NTPase"/>
</dbReference>
<dbReference type="EMBL" id="QNGE01002765">
    <property type="protein sequence ID" value="KAA3675030.1"/>
    <property type="molecule type" value="Genomic_DNA"/>
</dbReference>
<keyword evidence="7" id="KW-1185">Reference proteome</keyword>
<name>A0A5J4NHZ3_9TREM</name>
<dbReference type="AlphaFoldDB" id="A0A5J4NHZ3"/>
<comment type="caution">
    <text evidence="6">The sequence shown here is derived from an EMBL/GenBank/DDBJ whole genome shotgun (WGS) entry which is preliminary data.</text>
</comment>
<dbReference type="PROSITE" id="PS51710">
    <property type="entry name" value="G_OBG"/>
    <property type="match status" value="1"/>
</dbReference>
<dbReference type="Proteomes" id="UP000324629">
    <property type="component" value="Unassembled WGS sequence"/>
</dbReference>
<evidence type="ECO:0000313" key="6">
    <source>
        <dbReference type="EMBL" id="KAA3675030.1"/>
    </source>
</evidence>
<dbReference type="PANTHER" id="PTHR11702">
    <property type="entry name" value="DEVELOPMENTALLY REGULATED GTP-BINDING PROTEIN-RELATED"/>
    <property type="match status" value="1"/>
</dbReference>
<dbReference type="PROSITE" id="PS51883">
    <property type="entry name" value="OBG"/>
    <property type="match status" value="1"/>
</dbReference>
<feature type="domain" description="OBG-type G" evidence="4">
    <location>
        <begin position="159"/>
        <end position="215"/>
    </location>
</feature>
<dbReference type="InterPro" id="IPR036726">
    <property type="entry name" value="GTP1_OBG_dom_sf"/>
</dbReference>
<dbReference type="PRINTS" id="PR00326">
    <property type="entry name" value="GTP1OBG"/>
</dbReference>
<evidence type="ECO:0000259" key="5">
    <source>
        <dbReference type="PROSITE" id="PS51883"/>
    </source>
</evidence>
<dbReference type="Pfam" id="PF01926">
    <property type="entry name" value="MMR_HSR1"/>
    <property type="match status" value="1"/>
</dbReference>
<dbReference type="GO" id="GO:0005739">
    <property type="term" value="C:mitochondrion"/>
    <property type="evidence" value="ECO:0007669"/>
    <property type="project" value="TreeGrafter"/>
</dbReference>
<evidence type="ECO:0000256" key="1">
    <source>
        <dbReference type="ARBA" id="ARBA00022741"/>
    </source>
</evidence>
<dbReference type="GO" id="GO:0005525">
    <property type="term" value="F:GTP binding"/>
    <property type="evidence" value="ECO:0007669"/>
    <property type="project" value="UniProtKB-KW"/>
</dbReference>
<feature type="domain" description="Obg" evidence="5">
    <location>
        <begin position="6"/>
        <end position="158"/>
    </location>
</feature>
<dbReference type="InterPro" id="IPR006073">
    <property type="entry name" value="GTP-bd"/>
</dbReference>
<dbReference type="InterPro" id="IPR045086">
    <property type="entry name" value="OBG_GTPase"/>
</dbReference>